<accession>A0ABR5HPJ5</accession>
<sequence>MHTLTLEQLRATIDTGGVAGVTLKALGGAFYVQVDTRNGGEAVLAKARSSEPRSFGNPAQALTLLRGLGLVVGSFDVQEWNPDDKASARTRPDRAVALKRTHEAAEHDKWFRGQVEQGLAEADDPNTAWVSHDVVKDDMQRQREALKARIAGTAK</sequence>
<keyword evidence="2" id="KW-1185">Reference proteome</keyword>
<name>A0ABR5HPJ5_9BURK</name>
<comment type="caution">
    <text evidence="1">The sequence shown here is derived from an EMBL/GenBank/DDBJ whole genome shotgun (WGS) entry which is preliminary data.</text>
</comment>
<organism evidence="1 2">
    <name type="scientific">Candidatus Burkholderia pumila</name>
    <dbReference type="NCBI Taxonomy" id="1090375"/>
    <lineage>
        <taxon>Bacteria</taxon>
        <taxon>Pseudomonadati</taxon>
        <taxon>Pseudomonadota</taxon>
        <taxon>Betaproteobacteria</taxon>
        <taxon>Burkholderiales</taxon>
        <taxon>Burkholderiaceae</taxon>
        <taxon>Burkholderia</taxon>
    </lineage>
</organism>
<reference evidence="1 2" key="1">
    <citation type="submission" date="2015-06" db="EMBL/GenBank/DDBJ databases">
        <title>Comparative genomics of Burkholderia leaf nodule symbionts.</title>
        <authorList>
            <person name="Carlier A."/>
            <person name="Eberl L."/>
            <person name="Pinto-Carbo M."/>
        </authorList>
    </citation>
    <scope>NUCLEOTIDE SEQUENCE [LARGE SCALE GENOMIC DNA]</scope>
    <source>
        <strain evidence="1 2">UZHbot3</strain>
    </source>
</reference>
<dbReference type="Gene3D" id="6.20.450.20">
    <property type="match status" value="1"/>
</dbReference>
<protein>
    <submittedName>
        <fullName evidence="1">Prevent host death protein, Phd antitoxin</fullName>
    </submittedName>
</protein>
<gene>
    <name evidence="1" type="ORF">BPMI_01889</name>
</gene>
<dbReference type="Proteomes" id="UP000242951">
    <property type="component" value="Unassembled WGS sequence"/>
</dbReference>
<proteinExistence type="predicted"/>
<evidence type="ECO:0000313" key="2">
    <source>
        <dbReference type="Proteomes" id="UP000242951"/>
    </source>
</evidence>
<evidence type="ECO:0000313" key="1">
    <source>
        <dbReference type="EMBL" id="KMQ81292.1"/>
    </source>
</evidence>
<dbReference type="EMBL" id="LELG01000001">
    <property type="protein sequence ID" value="KMQ81292.1"/>
    <property type="molecule type" value="Genomic_DNA"/>
</dbReference>